<evidence type="ECO:0008006" key="3">
    <source>
        <dbReference type="Google" id="ProtNLM"/>
    </source>
</evidence>
<dbReference type="Proteomes" id="UP000179227">
    <property type="component" value="Unassembled WGS sequence"/>
</dbReference>
<proteinExistence type="predicted"/>
<dbReference type="STRING" id="1797729.A3A60_03700"/>
<dbReference type="AlphaFoldDB" id="A0A1F5HVJ4"/>
<name>A0A1F5HVJ4_9BACT</name>
<sequence>MDFEIFYYKDSSGNNPVNKFLQDLAIRNKVLFQKTTKGIEKLRNRAFHKEPLSKYIESGLWELRIRSRNNILRILYTFSKGQVIILLHIFIKKQQKTPRGELEIARQRLKKLKES</sequence>
<gene>
    <name evidence="1" type="ORF">A3A60_03700</name>
</gene>
<evidence type="ECO:0000313" key="1">
    <source>
        <dbReference type="EMBL" id="OGE08192.1"/>
    </source>
</evidence>
<comment type="caution">
    <text evidence="1">The sequence shown here is derived from an EMBL/GenBank/DDBJ whole genome shotgun (WGS) entry which is preliminary data.</text>
</comment>
<reference evidence="1 2" key="1">
    <citation type="journal article" date="2016" name="Nat. Commun.">
        <title>Thousands of microbial genomes shed light on interconnected biogeochemical processes in an aquifer system.</title>
        <authorList>
            <person name="Anantharaman K."/>
            <person name="Brown C.T."/>
            <person name="Hug L.A."/>
            <person name="Sharon I."/>
            <person name="Castelle C.J."/>
            <person name="Probst A.J."/>
            <person name="Thomas B.C."/>
            <person name="Singh A."/>
            <person name="Wilkins M.J."/>
            <person name="Karaoz U."/>
            <person name="Brodie E.L."/>
            <person name="Williams K.H."/>
            <person name="Hubbard S.S."/>
            <person name="Banfield J.F."/>
        </authorList>
    </citation>
    <scope>NUCLEOTIDE SEQUENCE [LARGE SCALE GENOMIC DNA]</scope>
</reference>
<accession>A0A1F5HVJ4</accession>
<dbReference type="Pfam" id="PF05973">
    <property type="entry name" value="Gp49"/>
    <property type="match status" value="1"/>
</dbReference>
<organism evidence="1 2">
    <name type="scientific">Candidatus Curtissbacteria bacterium RIFCSPLOWO2_01_FULL_42_26</name>
    <dbReference type="NCBI Taxonomy" id="1797729"/>
    <lineage>
        <taxon>Bacteria</taxon>
        <taxon>Candidatus Curtissiibacteriota</taxon>
    </lineage>
</organism>
<dbReference type="EMBL" id="MFBS01000041">
    <property type="protein sequence ID" value="OGE08192.1"/>
    <property type="molecule type" value="Genomic_DNA"/>
</dbReference>
<dbReference type="InterPro" id="IPR009241">
    <property type="entry name" value="HigB-like"/>
</dbReference>
<evidence type="ECO:0000313" key="2">
    <source>
        <dbReference type="Proteomes" id="UP000179227"/>
    </source>
</evidence>
<protein>
    <recommendedName>
        <fullName evidence="3">Addiction module toxin RelE</fullName>
    </recommendedName>
</protein>